<feature type="region of interest" description="Disordered" evidence="1">
    <location>
        <begin position="542"/>
        <end position="629"/>
    </location>
</feature>
<evidence type="ECO:0000259" key="3">
    <source>
        <dbReference type="Pfam" id="PF15648"/>
    </source>
</evidence>
<gene>
    <name evidence="4" type="ORF">QWM81_21875</name>
</gene>
<protein>
    <submittedName>
        <fullName evidence="4">Tox-REase-5 domain-containing protein</fullName>
    </submittedName>
</protein>
<accession>A0ABT7ZAV0</accession>
<feature type="compositionally biased region" description="Basic and acidic residues" evidence="1">
    <location>
        <begin position="471"/>
        <end position="480"/>
    </location>
</feature>
<keyword evidence="2" id="KW-1133">Transmembrane helix</keyword>
<dbReference type="Pfam" id="PF15648">
    <property type="entry name" value="Tox-REase-5"/>
    <property type="match status" value="1"/>
</dbReference>
<feature type="region of interest" description="Disordered" evidence="1">
    <location>
        <begin position="471"/>
        <end position="517"/>
    </location>
</feature>
<feature type="domain" description="Tox-REase-5" evidence="3">
    <location>
        <begin position="637"/>
        <end position="729"/>
    </location>
</feature>
<keyword evidence="2" id="KW-0472">Membrane</keyword>
<reference evidence="4" key="1">
    <citation type="submission" date="2023-06" db="EMBL/GenBank/DDBJ databases">
        <title>WGS-Sequencing of Streptomyces ficellus isolate 21 collected from sand in Gara Djebilet Iron Mine in Algeria.</title>
        <authorList>
            <person name="Zegers G.P."/>
            <person name="Gomez A."/>
            <person name="Gueddou A."/>
            <person name="Zahara A.F."/>
            <person name="Worth M."/>
            <person name="Sevigny J.L."/>
            <person name="Tisa L."/>
        </authorList>
    </citation>
    <scope>NUCLEOTIDE SEQUENCE</scope>
    <source>
        <strain evidence="4">AS11</strain>
    </source>
</reference>
<evidence type="ECO:0000256" key="2">
    <source>
        <dbReference type="SAM" id="Phobius"/>
    </source>
</evidence>
<feature type="transmembrane region" description="Helical" evidence="2">
    <location>
        <begin position="24"/>
        <end position="51"/>
    </location>
</feature>
<feature type="transmembrane region" description="Helical" evidence="2">
    <location>
        <begin position="167"/>
        <end position="187"/>
    </location>
</feature>
<comment type="caution">
    <text evidence="4">The sequence shown here is derived from an EMBL/GenBank/DDBJ whole genome shotgun (WGS) entry which is preliminary data.</text>
</comment>
<dbReference type="Proteomes" id="UP001174050">
    <property type="component" value="Unassembled WGS sequence"/>
</dbReference>
<keyword evidence="2" id="KW-0812">Transmembrane</keyword>
<evidence type="ECO:0000313" key="5">
    <source>
        <dbReference type="Proteomes" id="UP001174050"/>
    </source>
</evidence>
<feature type="compositionally biased region" description="Gly residues" evidence="1">
    <location>
        <begin position="209"/>
        <end position="218"/>
    </location>
</feature>
<organism evidence="4 5">
    <name type="scientific">Streptomyces ficellus</name>
    <dbReference type="NCBI Taxonomy" id="1977088"/>
    <lineage>
        <taxon>Bacteria</taxon>
        <taxon>Bacillati</taxon>
        <taxon>Actinomycetota</taxon>
        <taxon>Actinomycetes</taxon>
        <taxon>Kitasatosporales</taxon>
        <taxon>Streptomycetaceae</taxon>
        <taxon>Streptomyces</taxon>
    </lineage>
</organism>
<sequence length="766" mass="79484">MSATGAGGGGVVPRRRPLPRAVHAVLVLVRLVFGVTLLGALGVLLLAASLGGVDGELIAWVLYGAMPGTAGFLLGRRVWTGGAWVRRGLLAVQGWFIAGALGTLADGDARGVPQLVIPVVVAVLLCRRSSREWFLLPGGERASPHRPFRLARMIKWRTQGGQTTTEYVGLVLLVAAIIGALVVSGVGGQVVGGLRAAVCAVVGTGCEAGGSGGGGVDAGDGVRPGRAGDGDGPGSQGDTGQDDTGQDGPVWQDGTGQDGPGSQDGAGEPDDTAAPREGGGDDGESCTSGVGAFLSCGARQVGGFFEGVFKDGLWGDITGTFDTILHPIKAWEGIKEYGKSLGEQWLKDAGGALDKWQEGDYLGALWDWGTASLGTGVTVLDDVFVGDDVRGMWNRGDQGQAIGTVLWNVGSLFIPGYGEAKLVGKLGRLGKLGKLGAVGELAQKASEAAAKARKAADAGDLDAAEAAAREARRHADEAAEKAGLTGCTFSWGGRPEDGPTEGGRTEGGPTGIPYAAGVEGPGTGLLAARAPAAVPVQLLAEPACGEGDDPARTEAARQADRDADAAEQAVADAKKKRNGPKEWPPPTPGDKNDPRNYEPPEWAKGLEDPELGDADKGDGAWRSRNRNPEPTWANEAWLRYQEQVSGTVRGKEYVVPHPDAGRRPVEYDGWDADRQTFLEAKLGYTGYLANEDGKPVARLTESGKARFLEEARGQVAASGGRAIEWHFSDPMVARAARLAFLDEDLPIKVVHTPQKRPVSGPMRPGG</sequence>
<evidence type="ECO:0000256" key="1">
    <source>
        <dbReference type="SAM" id="MobiDB-lite"/>
    </source>
</evidence>
<proteinExistence type="predicted"/>
<dbReference type="EMBL" id="JAUEPL010000036">
    <property type="protein sequence ID" value="MDN3296643.1"/>
    <property type="molecule type" value="Genomic_DNA"/>
</dbReference>
<feature type="region of interest" description="Disordered" evidence="1">
    <location>
        <begin position="209"/>
        <end position="285"/>
    </location>
</feature>
<feature type="transmembrane region" description="Helical" evidence="2">
    <location>
        <begin position="57"/>
        <end position="75"/>
    </location>
</feature>
<name>A0ABT7ZAV0_9ACTN</name>
<dbReference type="InterPro" id="IPR028904">
    <property type="entry name" value="Tox-REase-5_dom"/>
</dbReference>
<evidence type="ECO:0000313" key="4">
    <source>
        <dbReference type="EMBL" id="MDN3296643.1"/>
    </source>
</evidence>
<feature type="compositionally biased region" description="Basic and acidic residues" evidence="1">
    <location>
        <begin position="549"/>
        <end position="564"/>
    </location>
</feature>
<keyword evidence="5" id="KW-1185">Reference proteome</keyword>